<dbReference type="GO" id="GO:0004674">
    <property type="term" value="F:protein serine/threonine kinase activity"/>
    <property type="evidence" value="ECO:0007669"/>
    <property type="project" value="UniProtKB-KW"/>
</dbReference>
<organism evidence="8 9">
    <name type="scientific">Trifolium medium</name>
    <dbReference type="NCBI Taxonomy" id="97028"/>
    <lineage>
        <taxon>Eukaryota</taxon>
        <taxon>Viridiplantae</taxon>
        <taxon>Streptophyta</taxon>
        <taxon>Embryophyta</taxon>
        <taxon>Tracheophyta</taxon>
        <taxon>Spermatophyta</taxon>
        <taxon>Magnoliopsida</taxon>
        <taxon>eudicotyledons</taxon>
        <taxon>Gunneridae</taxon>
        <taxon>Pentapetalae</taxon>
        <taxon>rosids</taxon>
        <taxon>fabids</taxon>
        <taxon>Fabales</taxon>
        <taxon>Fabaceae</taxon>
        <taxon>Papilionoideae</taxon>
        <taxon>50 kb inversion clade</taxon>
        <taxon>NPAAA clade</taxon>
        <taxon>Hologalegina</taxon>
        <taxon>IRL clade</taxon>
        <taxon>Trifolieae</taxon>
        <taxon>Trifolium</taxon>
    </lineage>
</organism>
<evidence type="ECO:0000259" key="7">
    <source>
        <dbReference type="PROSITE" id="PS50011"/>
    </source>
</evidence>
<feature type="domain" description="Protein kinase" evidence="7">
    <location>
        <begin position="1"/>
        <end position="135"/>
    </location>
</feature>
<gene>
    <name evidence="8" type="ORF">A2U01_0016437</name>
</gene>
<accession>A0A392N6U4</accession>
<evidence type="ECO:0000256" key="4">
    <source>
        <dbReference type="ARBA" id="ARBA00022741"/>
    </source>
</evidence>
<evidence type="ECO:0000256" key="1">
    <source>
        <dbReference type="ARBA" id="ARBA00005354"/>
    </source>
</evidence>
<dbReference type="SMART" id="SM00220">
    <property type="entry name" value="S_TKc"/>
    <property type="match status" value="1"/>
</dbReference>
<dbReference type="Gene3D" id="1.10.510.10">
    <property type="entry name" value="Transferase(Phosphotransferase) domain 1"/>
    <property type="match status" value="1"/>
</dbReference>
<reference evidence="8 9" key="1">
    <citation type="journal article" date="2018" name="Front. Plant Sci.">
        <title>Red Clover (Trifolium pratense) and Zigzag Clover (T. medium) - A Picture of Genomic Similarities and Differences.</title>
        <authorList>
            <person name="Dluhosova J."/>
            <person name="Istvanek J."/>
            <person name="Nedelnik J."/>
            <person name="Repkova J."/>
        </authorList>
    </citation>
    <scope>NUCLEOTIDE SEQUENCE [LARGE SCALE GENOMIC DNA]</scope>
    <source>
        <strain evidence="9">cv. 10/8</strain>
        <tissue evidence="8">Leaf</tissue>
    </source>
</reference>
<dbReference type="InterPro" id="IPR000719">
    <property type="entry name" value="Prot_kinase_dom"/>
</dbReference>
<dbReference type="Proteomes" id="UP000265520">
    <property type="component" value="Unassembled WGS sequence"/>
</dbReference>
<dbReference type="PANTHER" id="PTHR24349">
    <property type="entry name" value="SERINE/THREONINE-PROTEIN KINASE"/>
    <property type="match status" value="1"/>
</dbReference>
<dbReference type="AlphaFoldDB" id="A0A392N6U4"/>
<proteinExistence type="inferred from homology"/>
<dbReference type="EMBL" id="LXQA010029871">
    <property type="protein sequence ID" value="MCH95461.1"/>
    <property type="molecule type" value="Genomic_DNA"/>
</dbReference>
<keyword evidence="3" id="KW-0808">Transferase</keyword>
<dbReference type="InterPro" id="IPR011009">
    <property type="entry name" value="Kinase-like_dom_sf"/>
</dbReference>
<evidence type="ECO:0000256" key="5">
    <source>
        <dbReference type="ARBA" id="ARBA00022777"/>
    </source>
</evidence>
<dbReference type="Pfam" id="PF00069">
    <property type="entry name" value="Pkinase"/>
    <property type="match status" value="1"/>
</dbReference>
<evidence type="ECO:0000256" key="6">
    <source>
        <dbReference type="ARBA" id="ARBA00022840"/>
    </source>
</evidence>
<evidence type="ECO:0000313" key="9">
    <source>
        <dbReference type="Proteomes" id="UP000265520"/>
    </source>
</evidence>
<keyword evidence="4" id="KW-0547">Nucleotide-binding</keyword>
<keyword evidence="5 8" id="KW-0418">Kinase</keyword>
<dbReference type="PROSITE" id="PS00108">
    <property type="entry name" value="PROTEIN_KINASE_ST"/>
    <property type="match status" value="1"/>
</dbReference>
<feature type="non-terminal residue" evidence="8">
    <location>
        <position position="1"/>
    </location>
</feature>
<dbReference type="SUPFAM" id="SSF56112">
    <property type="entry name" value="Protein kinase-like (PK-like)"/>
    <property type="match status" value="1"/>
</dbReference>
<keyword evidence="9" id="KW-1185">Reference proteome</keyword>
<dbReference type="PROSITE" id="PS50011">
    <property type="entry name" value="PROTEIN_KINASE_DOM"/>
    <property type="match status" value="1"/>
</dbReference>
<name>A0A392N6U4_9FABA</name>
<evidence type="ECO:0000256" key="3">
    <source>
        <dbReference type="ARBA" id="ARBA00022679"/>
    </source>
</evidence>
<sequence length="135" mass="15410">GGKYTEEDAKAILRQILNAAAFCHLQGVVHRDLKPENFLFASTDENSELKAIDFGLSDFVKLDERLNDIVGSAYYVAPEVLHRAYSTEADVWSHPWIKNYEDAELPLDILVFKLMKTYMRSSSLRRAALRVSLFI</sequence>
<protein>
    <submittedName>
        <fullName evidence="8">CDPK-related kinase 5-like</fullName>
    </submittedName>
</protein>
<evidence type="ECO:0000256" key="2">
    <source>
        <dbReference type="ARBA" id="ARBA00022527"/>
    </source>
</evidence>
<keyword evidence="2" id="KW-0723">Serine/threonine-protein kinase</keyword>
<dbReference type="InterPro" id="IPR050205">
    <property type="entry name" value="CDPK_Ser/Thr_kinases"/>
</dbReference>
<dbReference type="GO" id="GO:0005524">
    <property type="term" value="F:ATP binding"/>
    <property type="evidence" value="ECO:0007669"/>
    <property type="project" value="UniProtKB-KW"/>
</dbReference>
<comment type="caution">
    <text evidence="8">The sequence shown here is derived from an EMBL/GenBank/DDBJ whole genome shotgun (WGS) entry which is preliminary data.</text>
</comment>
<evidence type="ECO:0000313" key="8">
    <source>
        <dbReference type="EMBL" id="MCH95461.1"/>
    </source>
</evidence>
<keyword evidence="6" id="KW-0067">ATP-binding</keyword>
<comment type="similarity">
    <text evidence="1">Belongs to the protein kinase superfamily. CAMK Ser/Thr protein kinase family. CaMK subfamily.</text>
</comment>
<dbReference type="InterPro" id="IPR008271">
    <property type="entry name" value="Ser/Thr_kinase_AS"/>
</dbReference>